<dbReference type="PANTHER" id="PTHR34349:SF1">
    <property type="entry name" value="PROTEIN PHOSPHATASE 1 REGULATORY SUBUNIT 32"/>
    <property type="match status" value="1"/>
</dbReference>
<dbReference type="RefSeq" id="XP_001181408.1">
    <property type="nucleotide sequence ID" value="XM_001181408.4"/>
</dbReference>
<accession>A0A7M7G0X7</accession>
<feature type="region of interest" description="Disordered" evidence="1">
    <location>
        <begin position="168"/>
        <end position="202"/>
    </location>
</feature>
<dbReference type="KEGG" id="spu:753177"/>
<dbReference type="InParanoid" id="A0A7M7G0X7"/>
<evidence type="ECO:0000313" key="3">
    <source>
        <dbReference type="Proteomes" id="UP000007110"/>
    </source>
</evidence>
<dbReference type="Pfam" id="PF15691">
    <property type="entry name" value="PPP1R32"/>
    <property type="match status" value="1"/>
</dbReference>
<dbReference type="EnsemblMetazoa" id="XM_001181408">
    <property type="protein sequence ID" value="XP_001181408"/>
    <property type="gene ID" value="LOC753177"/>
</dbReference>
<dbReference type="Proteomes" id="UP000007110">
    <property type="component" value="Unassembled WGS sequence"/>
</dbReference>
<evidence type="ECO:0008006" key="4">
    <source>
        <dbReference type="Google" id="ProtNLM"/>
    </source>
</evidence>
<reference evidence="2" key="2">
    <citation type="submission" date="2021-01" db="UniProtKB">
        <authorList>
            <consortium name="EnsemblMetazoa"/>
        </authorList>
    </citation>
    <scope>IDENTIFICATION</scope>
</reference>
<evidence type="ECO:0000313" key="2">
    <source>
        <dbReference type="EnsemblMetazoa" id="XP_001181408"/>
    </source>
</evidence>
<proteinExistence type="predicted"/>
<organism evidence="2 3">
    <name type="scientific">Strongylocentrotus purpuratus</name>
    <name type="common">Purple sea urchin</name>
    <dbReference type="NCBI Taxonomy" id="7668"/>
    <lineage>
        <taxon>Eukaryota</taxon>
        <taxon>Metazoa</taxon>
        <taxon>Echinodermata</taxon>
        <taxon>Eleutherozoa</taxon>
        <taxon>Echinozoa</taxon>
        <taxon>Echinoidea</taxon>
        <taxon>Euechinoidea</taxon>
        <taxon>Echinacea</taxon>
        <taxon>Camarodonta</taxon>
        <taxon>Echinidea</taxon>
        <taxon>Strongylocentrotidae</taxon>
        <taxon>Strongylocentrotus</taxon>
    </lineage>
</organism>
<dbReference type="PANTHER" id="PTHR34349">
    <property type="entry name" value="PROTEIN PHOSPHATASE 1 REGULATORY SUBUNIT 32"/>
    <property type="match status" value="1"/>
</dbReference>
<evidence type="ECO:0000256" key="1">
    <source>
        <dbReference type="SAM" id="MobiDB-lite"/>
    </source>
</evidence>
<dbReference type="InterPro" id="IPR031410">
    <property type="entry name" value="SAXO4"/>
</dbReference>
<name>A0A7M7G0X7_STRPU</name>
<dbReference type="AlphaFoldDB" id="A0A7M7G0X7"/>
<protein>
    <recommendedName>
        <fullName evidence="4">Protein phosphatase 1 regulatory subunit 32</fullName>
    </recommendedName>
</protein>
<sequence>MGRLPVGEPTAHMSATQGPDANLMKFYSTSYATSFGVKHEPFVPRTTKHVGTGYQSNFRPGVYYSQRLDEVDNPAMGRIVSDNYNSITTKHYKPSIRSDGKDRFPENLNQVKSGFTEQNPINFPTVGQVRKVFVNTRDHGLGLKINGVLPKHRPLLYKLQAKDPVSLENAGHGPNFMSTEAKTRFSGRPSERKDCSTLTVGPKEGSGYTHAYNVEPISFHPGSPFKNTTPGTWTNRPTGNSIMKTDFLPSQQPSGDERLPAITNRSDHETGFTHEKAKPLYVHRVMTDAYTKRDQVPGRVEDRIRKEDPAEYLNMTNPDNHSSIFKKSYEGQQRPSPSANEMQGRLFVGNKEMSGYSDNNDKPQAQIPVEPYRWISHYDTKFYDMNTKGRARAGRTFGAVMKQLPDGYTKSTSVHSYGPTLDTTHELRSLHPYVARSIKARDVFFDDHTHDAKKHVTINPIPQFLAASC</sequence>
<reference evidence="3" key="1">
    <citation type="submission" date="2015-02" db="EMBL/GenBank/DDBJ databases">
        <title>Genome sequencing for Strongylocentrotus purpuratus.</title>
        <authorList>
            <person name="Murali S."/>
            <person name="Liu Y."/>
            <person name="Vee V."/>
            <person name="English A."/>
            <person name="Wang M."/>
            <person name="Skinner E."/>
            <person name="Han Y."/>
            <person name="Muzny D.M."/>
            <person name="Worley K.C."/>
            <person name="Gibbs R.A."/>
        </authorList>
    </citation>
    <scope>NUCLEOTIDE SEQUENCE</scope>
</reference>
<dbReference type="GO" id="GO:0019902">
    <property type="term" value="F:phosphatase binding"/>
    <property type="evidence" value="ECO:0000318"/>
    <property type="project" value="GO_Central"/>
</dbReference>
<dbReference type="OMA" id="HDRHFAA"/>
<dbReference type="GeneID" id="753177"/>
<keyword evidence="3" id="KW-1185">Reference proteome</keyword>
<dbReference type="OrthoDB" id="9980630at2759"/>